<proteinExistence type="predicted"/>
<evidence type="ECO:0000313" key="2">
    <source>
        <dbReference type="EMBL" id="QKN23476.1"/>
    </source>
</evidence>
<keyword evidence="5" id="KW-1185">Reference proteome</keyword>
<evidence type="ECO:0000313" key="3">
    <source>
        <dbReference type="EMBL" id="QKO29848.1"/>
    </source>
</evidence>
<reference evidence="3" key="3">
    <citation type="journal article" date="2022" name="Int. J. Syst. Evol. Microbiol.">
        <title>Caproicibacterium lactatifermentans sp. nov., isolated from pit clay used for the production of Chinese strong aroma-type liquor.</title>
        <authorList>
            <person name="Wang H."/>
            <person name="Gu Y."/>
            <person name="Zhao D."/>
            <person name="Qiao Z."/>
            <person name="Zheng J."/>
            <person name="Gao J."/>
            <person name="Ren C."/>
            <person name="Xu Y."/>
        </authorList>
    </citation>
    <scope>NUCLEOTIDE SEQUENCE</scope>
    <source>
        <strain evidence="3">JNU-WLY1368</strain>
    </source>
</reference>
<reference evidence="4 5" key="1">
    <citation type="submission" date="2019-11" db="EMBL/GenBank/DDBJ databases">
        <authorList>
            <person name="Ren C."/>
            <person name="Wang H."/>
            <person name="Xu Y."/>
        </authorList>
    </citation>
    <scope>NUCLEOTIDE SEQUENCE [LARGE SCALE GENOMIC DNA]</scope>
    <source>
        <strain evidence="5">JNU-WLY1368</strain>
        <strain evidence="2 4">LBM 19010</strain>
    </source>
</reference>
<evidence type="ECO:0000313" key="4">
    <source>
        <dbReference type="Proteomes" id="UP000501316"/>
    </source>
</evidence>
<accession>A0A859DP43</accession>
<dbReference type="Proteomes" id="UP000509623">
    <property type="component" value="Chromosome"/>
</dbReference>
<keyword evidence="1" id="KW-1133">Transmembrane helix</keyword>
<evidence type="ECO:0000256" key="1">
    <source>
        <dbReference type="SAM" id="Phobius"/>
    </source>
</evidence>
<organism evidence="2 4">
    <name type="scientific">Caproicibacterium lactatifermentans</name>
    <dbReference type="NCBI Taxonomy" id="2666138"/>
    <lineage>
        <taxon>Bacteria</taxon>
        <taxon>Bacillati</taxon>
        <taxon>Bacillota</taxon>
        <taxon>Clostridia</taxon>
        <taxon>Eubacteriales</taxon>
        <taxon>Oscillospiraceae</taxon>
        <taxon>Caproicibacterium</taxon>
    </lineage>
</organism>
<dbReference type="KEGG" id="clf:GJQ69_02610"/>
<dbReference type="EMBL" id="CP046051">
    <property type="protein sequence ID" value="QKN23476.1"/>
    <property type="molecule type" value="Genomic_DNA"/>
</dbReference>
<keyword evidence="1" id="KW-0812">Transmembrane</keyword>
<protein>
    <submittedName>
        <fullName evidence="2">Uncharacterized protein</fullName>
    </submittedName>
</protein>
<feature type="transmembrane region" description="Helical" evidence="1">
    <location>
        <begin position="6"/>
        <end position="30"/>
    </location>
</feature>
<gene>
    <name evidence="2" type="ORF">GJQ69_02610</name>
    <name evidence="3" type="ORF">GKP14_01760</name>
</gene>
<name>A0A859DP43_9FIRM</name>
<dbReference type="RefSeq" id="WP_086036320.1">
    <property type="nucleotide sequence ID" value="NZ_CP046051.1"/>
</dbReference>
<sequence>MIQLSVSFSAAHIAILIGIILLVTLAAELIRFVFYRRKMHFICPECKHVFKPTLLNFLGSGATNTASAGKMLTCPKCGKRSYMEPEKDRWQ</sequence>
<keyword evidence="1" id="KW-0472">Membrane</keyword>
<reference evidence="3" key="2">
    <citation type="journal article" date="2021" name="Appl. Environ. Microbiol.">
        <title>Adaptability of a Caproate-Producing Bacterium Contributes to Its Dominance in an Anaerobic Fermentation System.</title>
        <authorList>
            <person name="Wang H."/>
            <person name="Gu Y."/>
            <person name="Zhou W."/>
            <person name="Zhao D."/>
            <person name="Qiao Z."/>
            <person name="Zheng J."/>
            <person name="Gao J."/>
            <person name="Chen X."/>
            <person name="Ren C."/>
            <person name="Xu Y."/>
        </authorList>
    </citation>
    <scope>NUCLEOTIDE SEQUENCE</scope>
    <source>
        <strain evidence="3">JNU-WLY1368</strain>
    </source>
</reference>
<dbReference type="Proteomes" id="UP000501316">
    <property type="component" value="Chromosome"/>
</dbReference>
<dbReference type="EMBL" id="CP046161">
    <property type="protein sequence ID" value="QKO29848.1"/>
    <property type="molecule type" value="Genomic_DNA"/>
</dbReference>
<dbReference type="AlphaFoldDB" id="A0A859DP43"/>
<evidence type="ECO:0000313" key="5">
    <source>
        <dbReference type="Proteomes" id="UP000509623"/>
    </source>
</evidence>